<dbReference type="RefSeq" id="WP_169522477.1">
    <property type="nucleotide sequence ID" value="NZ_JAAMPT010000187.1"/>
</dbReference>
<dbReference type="EMBL" id="JAAMPT010000187">
    <property type="protein sequence ID" value="NMH23925.1"/>
    <property type="molecule type" value="Genomic_DNA"/>
</dbReference>
<comment type="caution">
    <text evidence="1">The sequence shown here is derived from an EMBL/GenBank/DDBJ whole genome shotgun (WGS) entry which is preliminary data.</text>
</comment>
<name>A0ABX1QSC6_9FLAO</name>
<sequence>MRKYLRYIFIIGLILTVNSCDFLDHTKKYVQINSNVELDFTVNQIESKNGFILNNEFYYGGGVYLQTNKKFPKWISEEISIDDGTAIFSDDGQILLDIWKIKTPFQIYKKSNSNILNLIKNNDTLQFRIY</sequence>
<evidence type="ECO:0000313" key="1">
    <source>
        <dbReference type="EMBL" id="NMH23925.1"/>
    </source>
</evidence>
<protein>
    <submittedName>
        <fullName evidence="1">Uncharacterized protein</fullName>
    </submittedName>
</protein>
<proteinExistence type="predicted"/>
<dbReference type="Proteomes" id="UP000767947">
    <property type="component" value="Unassembled WGS sequence"/>
</dbReference>
<keyword evidence="2" id="KW-1185">Reference proteome</keyword>
<accession>A0ABX1QSC6</accession>
<organism evidence="1 2">
    <name type="scientific">Flavobacterium solisilvae</name>
    <dbReference type="NCBI Taxonomy" id="1852019"/>
    <lineage>
        <taxon>Bacteria</taxon>
        <taxon>Pseudomonadati</taxon>
        <taxon>Bacteroidota</taxon>
        <taxon>Flavobacteriia</taxon>
        <taxon>Flavobacteriales</taxon>
        <taxon>Flavobacteriaceae</taxon>
        <taxon>Flavobacterium</taxon>
    </lineage>
</organism>
<gene>
    <name evidence="1" type="ORF">G6042_01420</name>
</gene>
<evidence type="ECO:0000313" key="2">
    <source>
        <dbReference type="Proteomes" id="UP000767947"/>
    </source>
</evidence>
<reference evidence="1 2" key="1">
    <citation type="submission" date="2020-02" db="EMBL/GenBank/DDBJ databases">
        <title>Flavobacterium sp. genome.</title>
        <authorList>
            <person name="Jung H.S."/>
            <person name="Baek J.H."/>
            <person name="Jeon C.O."/>
        </authorList>
    </citation>
    <scope>NUCLEOTIDE SEQUENCE [LARGE SCALE GENOMIC DNA]</scope>
    <source>
        <strain evidence="1 2">SE-s27</strain>
    </source>
</reference>